<dbReference type="GO" id="GO:0031522">
    <property type="term" value="C:cell envelope Sec protein transport complex"/>
    <property type="evidence" value="ECO:0007669"/>
    <property type="project" value="TreeGrafter"/>
</dbReference>
<dbReference type="HAMAP" id="MF_01382">
    <property type="entry name" value="SecA"/>
    <property type="match status" value="1"/>
</dbReference>
<dbReference type="Pfam" id="PF07517">
    <property type="entry name" value="SecA_DEAD"/>
    <property type="match status" value="1"/>
</dbReference>
<accession>A0A1W1BWN8</accession>
<keyword evidence="14" id="KW-0472">Membrane</keyword>
<organism evidence="19">
    <name type="scientific">hydrothermal vent metagenome</name>
    <dbReference type="NCBI Taxonomy" id="652676"/>
    <lineage>
        <taxon>unclassified sequences</taxon>
        <taxon>metagenomes</taxon>
        <taxon>ecological metagenomes</taxon>
    </lineage>
</organism>
<dbReference type="PROSITE" id="PS51192">
    <property type="entry name" value="HELICASE_ATP_BIND_1"/>
    <property type="match status" value="1"/>
</dbReference>
<dbReference type="Gene3D" id="3.90.1440.10">
    <property type="entry name" value="SecA, preprotein cross-linking domain"/>
    <property type="match status" value="1"/>
</dbReference>
<dbReference type="FunFam" id="3.40.50.300:FF:000429">
    <property type="entry name" value="Preprotein translocase subunit SecA"/>
    <property type="match status" value="1"/>
</dbReference>
<dbReference type="GO" id="GO:0017038">
    <property type="term" value="P:protein import"/>
    <property type="evidence" value="ECO:0007669"/>
    <property type="project" value="InterPro"/>
</dbReference>
<dbReference type="InterPro" id="IPR036266">
    <property type="entry name" value="SecA_Wing/Scaffold_sf"/>
</dbReference>
<keyword evidence="12" id="KW-1278">Translocase</keyword>
<keyword evidence="8" id="KW-0547">Nucleotide-binding</keyword>
<evidence type="ECO:0000256" key="10">
    <source>
        <dbReference type="ARBA" id="ARBA00022840"/>
    </source>
</evidence>
<evidence type="ECO:0000259" key="17">
    <source>
        <dbReference type="PROSITE" id="PS51194"/>
    </source>
</evidence>
<keyword evidence="11" id="KW-0653">Protein transport</keyword>
<dbReference type="InterPro" id="IPR011116">
    <property type="entry name" value="SecA_Wing/Scaffold"/>
</dbReference>
<dbReference type="Pfam" id="PF01043">
    <property type="entry name" value="SecA_PP_bind"/>
    <property type="match status" value="1"/>
</dbReference>
<keyword evidence="6" id="KW-0963">Cytoplasm</keyword>
<protein>
    <submittedName>
        <fullName evidence="19">Protein export cytoplasm protein SecA ATPase RNA helicase (TC 3.A.5.1.1)</fullName>
    </submittedName>
</protein>
<dbReference type="Pfam" id="PF02810">
    <property type="entry name" value="SEC-C"/>
    <property type="match status" value="1"/>
</dbReference>
<dbReference type="NCBIfam" id="NF009538">
    <property type="entry name" value="PRK12904.1"/>
    <property type="match status" value="1"/>
</dbReference>
<gene>
    <name evidence="19" type="ORF">MNB_SV-10-1371</name>
</gene>
<sequence length="879" mass="100213">MIKSVLKIFGTQNDRIVKSYLKRVENINALESTYEPMSDEELQAAFNTLRASVNNGEKSLEDALYDSFAITREASKRVLGLRHYDVQMVGGMVLHDGNIAEMKTGEGKTLVATLAVILNAMTGRGVHVVTVNDYLAKRDSSEMGELYRFLGYSIGCITADIQDDMSRKAQYDADITYGTNNEYGFDYLRDNMKVRLEEKVQREHHYAIVDEVDSILIDEARTPLIISGPTQRDQNHYARADAIAKQMERGKKIETKAGEDEKTTGDFIVDEKNRTIVMTEQGLQKAQDLFEVDNLYSLENAVLSHHLDQALKAHNIFEKDVDYVVQNNEIIIVDEFTGRLSEGRRYSEGLHQALEAKEGVEIQEESQTLAEITYQNYFRLYEKLAGMTGTAQTEATEFSQIYGLDVISIPTNVPVERIDRNDLIYNTEREKLDAAVRKIREYHSKGQPVLIGTASIEKSEMIHDRLKKEKIPHNILNAKNHAQEAEIIKNAGQKGAVTVATNMAGRGVDIKIDDEVRSLGGLAILGTERHESRRIDNQLRGRSGRQGDPGESQFFLSLDDNLLRIFGGEKIRNIMNRLGVEDGEYIDSKIVTRSVEKAQKKVENQHYESRKNILEYDDVANHQRKAIYAFRNQLLDPEFDIDAKIKENRTEYIKHLIGEAEIFAGMPKEDFDVEKLGALIREELLIEVDPQYFADKEIEELEAMIAEMMENIYEEKMSQLEPEQRKEIERILYLQVLDPQWRDHLYEMDVLKTGIGLRGYNQKDPLTEYKQDSYKLFMDLVERIKLEAVKVLHLVQFDFQSPEEEEEAIEQIREELESEVADATLNQSFEEGLIAEDSAELKPITGTKKPKRNEPCPCGSGKKYKNCCGQSGPKKGLLA</sequence>
<dbReference type="NCBIfam" id="TIGR00963">
    <property type="entry name" value="secA"/>
    <property type="match status" value="1"/>
</dbReference>
<dbReference type="GO" id="GO:0006886">
    <property type="term" value="P:intracellular protein transport"/>
    <property type="evidence" value="ECO:0007669"/>
    <property type="project" value="InterPro"/>
</dbReference>
<evidence type="ECO:0000256" key="4">
    <source>
        <dbReference type="ARBA" id="ARBA00022448"/>
    </source>
</evidence>
<keyword evidence="9" id="KW-0862">Zinc</keyword>
<dbReference type="InterPro" id="IPR036670">
    <property type="entry name" value="SecA_X-link_sf"/>
</dbReference>
<evidence type="ECO:0000256" key="5">
    <source>
        <dbReference type="ARBA" id="ARBA00022475"/>
    </source>
</evidence>
<feature type="region of interest" description="Disordered" evidence="15">
    <location>
        <begin position="838"/>
        <end position="879"/>
    </location>
</feature>
<dbReference type="InterPro" id="IPR027417">
    <property type="entry name" value="P-loop_NTPase"/>
</dbReference>
<dbReference type="GO" id="GO:0005524">
    <property type="term" value="F:ATP binding"/>
    <property type="evidence" value="ECO:0007669"/>
    <property type="project" value="UniProtKB-KW"/>
</dbReference>
<dbReference type="SMART" id="SM00958">
    <property type="entry name" value="SecA_PP_bind"/>
    <property type="match status" value="1"/>
</dbReference>
<dbReference type="FunFam" id="3.90.1440.10:FF:000001">
    <property type="entry name" value="Preprotein translocase subunit SecA"/>
    <property type="match status" value="1"/>
</dbReference>
<dbReference type="InterPro" id="IPR014001">
    <property type="entry name" value="Helicase_ATP-bd"/>
</dbReference>
<reference evidence="19" key="1">
    <citation type="submission" date="2016-10" db="EMBL/GenBank/DDBJ databases">
        <authorList>
            <person name="de Groot N.N."/>
        </authorList>
    </citation>
    <scope>NUCLEOTIDE SEQUENCE</scope>
</reference>
<proteinExistence type="inferred from homology"/>
<evidence type="ECO:0000313" key="19">
    <source>
        <dbReference type="EMBL" id="SFV57871.1"/>
    </source>
</evidence>
<dbReference type="Pfam" id="PF21090">
    <property type="entry name" value="P-loop_SecA"/>
    <property type="match status" value="1"/>
</dbReference>
<evidence type="ECO:0000256" key="15">
    <source>
        <dbReference type="SAM" id="MobiDB-lite"/>
    </source>
</evidence>
<dbReference type="GO" id="GO:0043952">
    <property type="term" value="P:protein transport by the Sec complex"/>
    <property type="evidence" value="ECO:0007669"/>
    <property type="project" value="TreeGrafter"/>
</dbReference>
<keyword evidence="4" id="KW-0813">Transport</keyword>
<evidence type="ECO:0000256" key="6">
    <source>
        <dbReference type="ARBA" id="ARBA00022490"/>
    </source>
</evidence>
<dbReference type="GO" id="GO:0005829">
    <property type="term" value="C:cytosol"/>
    <property type="evidence" value="ECO:0007669"/>
    <property type="project" value="TreeGrafter"/>
</dbReference>
<dbReference type="InterPro" id="IPR044722">
    <property type="entry name" value="SecA_SF2_C"/>
</dbReference>
<dbReference type="GO" id="GO:0046872">
    <property type="term" value="F:metal ion binding"/>
    <property type="evidence" value="ECO:0007669"/>
    <property type="project" value="UniProtKB-KW"/>
</dbReference>
<evidence type="ECO:0000256" key="1">
    <source>
        <dbReference type="ARBA" id="ARBA00001947"/>
    </source>
</evidence>
<evidence type="ECO:0000256" key="7">
    <source>
        <dbReference type="ARBA" id="ARBA00022723"/>
    </source>
</evidence>
<evidence type="ECO:0000256" key="11">
    <source>
        <dbReference type="ARBA" id="ARBA00022927"/>
    </source>
</evidence>
<evidence type="ECO:0000259" key="18">
    <source>
        <dbReference type="PROSITE" id="PS51196"/>
    </source>
</evidence>
<evidence type="ECO:0000256" key="3">
    <source>
        <dbReference type="ARBA" id="ARBA00007650"/>
    </source>
</evidence>
<dbReference type="EMBL" id="FPHL01000016">
    <property type="protein sequence ID" value="SFV57871.1"/>
    <property type="molecule type" value="Genomic_DNA"/>
</dbReference>
<feature type="domain" description="Helicase C-terminal" evidence="17">
    <location>
        <begin position="431"/>
        <end position="603"/>
    </location>
</feature>
<dbReference type="Gene3D" id="1.10.3060.10">
    <property type="entry name" value="Helical scaffold and wing domains of SecA"/>
    <property type="match status" value="1"/>
</dbReference>
<evidence type="ECO:0000256" key="8">
    <source>
        <dbReference type="ARBA" id="ARBA00022741"/>
    </source>
</evidence>
<evidence type="ECO:0000256" key="9">
    <source>
        <dbReference type="ARBA" id="ARBA00022833"/>
    </source>
</evidence>
<dbReference type="GO" id="GO:0004386">
    <property type="term" value="F:helicase activity"/>
    <property type="evidence" value="ECO:0007669"/>
    <property type="project" value="UniProtKB-KW"/>
</dbReference>
<dbReference type="PANTHER" id="PTHR30612">
    <property type="entry name" value="SECA INNER MEMBRANE COMPONENT OF SEC PROTEIN SECRETION SYSTEM"/>
    <property type="match status" value="1"/>
</dbReference>
<dbReference type="InterPro" id="IPR011130">
    <property type="entry name" value="SecA_preprotein_X-link_dom"/>
</dbReference>
<name>A0A1W1BWN8_9ZZZZ</name>
<keyword evidence="7" id="KW-0479">Metal-binding</keyword>
<dbReference type="GO" id="GO:0006605">
    <property type="term" value="P:protein targeting"/>
    <property type="evidence" value="ECO:0007669"/>
    <property type="project" value="InterPro"/>
</dbReference>
<evidence type="ECO:0000256" key="12">
    <source>
        <dbReference type="ARBA" id="ARBA00022967"/>
    </source>
</evidence>
<evidence type="ECO:0000256" key="2">
    <source>
        <dbReference type="ARBA" id="ARBA00004413"/>
    </source>
</evidence>
<dbReference type="SUPFAM" id="SSF81886">
    <property type="entry name" value="Helical scaffold and wing domains of SecA"/>
    <property type="match status" value="1"/>
</dbReference>
<evidence type="ECO:0000256" key="14">
    <source>
        <dbReference type="ARBA" id="ARBA00023136"/>
    </source>
</evidence>
<feature type="domain" description="SecA family profile" evidence="18">
    <location>
        <begin position="2"/>
        <end position="587"/>
    </location>
</feature>
<dbReference type="CDD" id="cd18803">
    <property type="entry name" value="SF2_C_secA"/>
    <property type="match status" value="1"/>
</dbReference>
<dbReference type="AlphaFoldDB" id="A0A1W1BWN8"/>
<dbReference type="SUPFAM" id="SSF81767">
    <property type="entry name" value="Pre-protein crosslinking domain of SecA"/>
    <property type="match status" value="1"/>
</dbReference>
<dbReference type="InterPro" id="IPR000185">
    <property type="entry name" value="SecA"/>
</dbReference>
<dbReference type="PROSITE" id="PS51196">
    <property type="entry name" value="SECA_MOTOR_DEAD"/>
    <property type="match status" value="1"/>
</dbReference>
<comment type="subcellular location">
    <subcellularLocation>
        <location evidence="2">Cell membrane</location>
        <topology evidence="2">Peripheral membrane protein</topology>
        <orientation evidence="2">Cytoplasmic side</orientation>
    </subcellularLocation>
</comment>
<dbReference type="PRINTS" id="PR00906">
    <property type="entry name" value="SECA"/>
</dbReference>
<dbReference type="Pfam" id="PF07516">
    <property type="entry name" value="SecA_SW"/>
    <property type="match status" value="1"/>
</dbReference>
<evidence type="ECO:0000256" key="13">
    <source>
        <dbReference type="ARBA" id="ARBA00023010"/>
    </source>
</evidence>
<dbReference type="InterPro" id="IPR014018">
    <property type="entry name" value="SecA_motor_DEAD"/>
</dbReference>
<dbReference type="InterPro" id="IPR011115">
    <property type="entry name" value="SecA_DEAD"/>
</dbReference>
<dbReference type="SMART" id="SM00957">
    <property type="entry name" value="SecA_DEAD"/>
    <property type="match status" value="1"/>
</dbReference>
<dbReference type="PROSITE" id="PS51194">
    <property type="entry name" value="HELICASE_CTER"/>
    <property type="match status" value="1"/>
</dbReference>
<evidence type="ECO:0000259" key="16">
    <source>
        <dbReference type="PROSITE" id="PS51192"/>
    </source>
</evidence>
<comment type="similarity">
    <text evidence="3">Belongs to the SecA family.</text>
</comment>
<keyword evidence="19" id="KW-0347">Helicase</keyword>
<dbReference type="NCBIfam" id="NF006630">
    <property type="entry name" value="PRK09200.1"/>
    <property type="match status" value="1"/>
</dbReference>
<dbReference type="PANTHER" id="PTHR30612:SF0">
    <property type="entry name" value="CHLOROPLAST PROTEIN-TRANSPORTING ATPASE"/>
    <property type="match status" value="1"/>
</dbReference>
<comment type="cofactor">
    <cofactor evidence="1">
        <name>Zn(2+)</name>
        <dbReference type="ChEBI" id="CHEBI:29105"/>
    </cofactor>
</comment>
<dbReference type="CDD" id="cd17928">
    <property type="entry name" value="DEXDc_SecA"/>
    <property type="match status" value="1"/>
</dbReference>
<keyword evidence="19" id="KW-0378">Hydrolase</keyword>
<dbReference type="SUPFAM" id="SSF52540">
    <property type="entry name" value="P-loop containing nucleoside triphosphate hydrolases"/>
    <property type="match status" value="2"/>
</dbReference>
<dbReference type="Gene3D" id="3.40.50.300">
    <property type="entry name" value="P-loop containing nucleotide triphosphate hydrolases"/>
    <property type="match status" value="3"/>
</dbReference>
<feature type="domain" description="Helicase ATP-binding" evidence="16">
    <location>
        <begin position="89"/>
        <end position="249"/>
    </location>
</feature>
<dbReference type="GO" id="GO:0005886">
    <property type="term" value="C:plasma membrane"/>
    <property type="evidence" value="ECO:0007669"/>
    <property type="project" value="UniProtKB-SubCell"/>
</dbReference>
<dbReference type="InterPro" id="IPR001650">
    <property type="entry name" value="Helicase_C-like"/>
</dbReference>
<dbReference type="InterPro" id="IPR004027">
    <property type="entry name" value="SEC_C_motif"/>
</dbReference>
<keyword evidence="10" id="KW-0067">ATP-binding</keyword>
<keyword evidence="13" id="KW-0811">Translocation</keyword>
<keyword evidence="5" id="KW-1003">Cell membrane</keyword>